<organism evidence="2 3">
    <name type="scientific">Priestia aryabhattai</name>
    <name type="common">Bacillus aryabhattai</name>
    <dbReference type="NCBI Taxonomy" id="412384"/>
    <lineage>
        <taxon>Bacteria</taxon>
        <taxon>Bacillati</taxon>
        <taxon>Bacillota</taxon>
        <taxon>Bacilli</taxon>
        <taxon>Bacillales</taxon>
        <taxon>Bacillaceae</taxon>
        <taxon>Priestia</taxon>
    </lineage>
</organism>
<gene>
    <name evidence="2" type="ORF">PWO00_28485</name>
</gene>
<geneLocation type="plasmid" evidence="2 3">
    <name>pG5MAi6_3</name>
</geneLocation>
<evidence type="ECO:0000313" key="3">
    <source>
        <dbReference type="Proteomes" id="UP001220217"/>
    </source>
</evidence>
<evidence type="ECO:0000313" key="2">
    <source>
        <dbReference type="EMBL" id="WEA47316.1"/>
    </source>
</evidence>
<dbReference type="EMBL" id="CP118721">
    <property type="protein sequence ID" value="WEA47316.1"/>
    <property type="molecule type" value="Genomic_DNA"/>
</dbReference>
<dbReference type="Pfam" id="PF21847">
    <property type="entry name" value="DUF6906"/>
    <property type="match status" value="1"/>
</dbReference>
<dbReference type="RefSeq" id="WP_275037816.1">
    <property type="nucleotide sequence ID" value="NZ_CP118721.1"/>
</dbReference>
<accession>A0ABD7X407</accession>
<dbReference type="Proteomes" id="UP001220217">
    <property type="component" value="Plasmid pG5MAi6_3"/>
</dbReference>
<dbReference type="InterPro" id="IPR054201">
    <property type="entry name" value="DUF6906"/>
</dbReference>
<reference evidence="2 3" key="1">
    <citation type="submission" date="2023-02" db="EMBL/GenBank/DDBJ databases">
        <title>Complete genome sequence of Priestia aryabhattai G5MAi6, a methanol-tolerant strain isolated from tap water in Hong Kong.</title>
        <authorList>
            <person name="Leung K.M."/>
            <person name="Lai G.K.K."/>
            <person name="Griffin S.D.J."/>
        </authorList>
    </citation>
    <scope>NUCLEOTIDE SEQUENCE [LARGE SCALE GENOMIC DNA]</scope>
    <source>
        <strain evidence="2 3">G5MAi6</strain>
        <plasmid evidence="2 3">pG5MAi6_3</plasmid>
    </source>
</reference>
<proteinExistence type="predicted"/>
<protein>
    <recommendedName>
        <fullName evidence="1">DUF6906 domain-containing protein</fullName>
    </recommendedName>
</protein>
<feature type="domain" description="DUF6906" evidence="1">
    <location>
        <begin position="80"/>
        <end position="126"/>
    </location>
</feature>
<dbReference type="AlphaFoldDB" id="A0ABD7X407"/>
<sequence>MKHTVVELRYQDDNGNVMGYSLGYIDMKHLKERFSHYNIRRDNIINMFIDKQPVSKTRLDNLFHVLEHTSLPKREEEESMKNGKKPNRAHKEIIAAANLTVEKWLVVKNLPHKIEIVHKETGELKELAV</sequence>
<evidence type="ECO:0000259" key="1">
    <source>
        <dbReference type="Pfam" id="PF21847"/>
    </source>
</evidence>
<name>A0ABD7X407_PRIAR</name>
<keyword evidence="2" id="KW-0614">Plasmid</keyword>